<keyword evidence="5 7" id="KW-0408">Iron</keyword>
<dbReference type="EMBL" id="JACHJK010000013">
    <property type="protein sequence ID" value="MBB5930896.1"/>
    <property type="molecule type" value="Genomic_DNA"/>
</dbReference>
<evidence type="ECO:0000313" key="9">
    <source>
        <dbReference type="Proteomes" id="UP000585836"/>
    </source>
</evidence>
<comment type="similarity">
    <text evidence="1 7">Belongs to the cytochrome P450 family.</text>
</comment>
<keyword evidence="3 7" id="KW-0479">Metal-binding</keyword>
<dbReference type="GO" id="GO:0020037">
    <property type="term" value="F:heme binding"/>
    <property type="evidence" value="ECO:0007669"/>
    <property type="project" value="InterPro"/>
</dbReference>
<evidence type="ECO:0000256" key="1">
    <source>
        <dbReference type="ARBA" id="ARBA00010617"/>
    </source>
</evidence>
<dbReference type="AlphaFoldDB" id="A0A7W9PZL6"/>
<gene>
    <name evidence="8" type="ORF">FHS34_006403</name>
</gene>
<name>A0A7W9PZL6_9ACTN</name>
<protein>
    <submittedName>
        <fullName evidence="8">Cytochrome P450</fullName>
    </submittedName>
</protein>
<keyword evidence="9" id="KW-1185">Reference proteome</keyword>
<evidence type="ECO:0000256" key="6">
    <source>
        <dbReference type="ARBA" id="ARBA00023033"/>
    </source>
</evidence>
<proteinExistence type="inferred from homology"/>
<keyword evidence="2 7" id="KW-0349">Heme</keyword>
<evidence type="ECO:0000256" key="5">
    <source>
        <dbReference type="ARBA" id="ARBA00023004"/>
    </source>
</evidence>
<dbReference type="GO" id="GO:0004497">
    <property type="term" value="F:monooxygenase activity"/>
    <property type="evidence" value="ECO:0007669"/>
    <property type="project" value="UniProtKB-KW"/>
</dbReference>
<evidence type="ECO:0000256" key="3">
    <source>
        <dbReference type="ARBA" id="ARBA00022723"/>
    </source>
</evidence>
<dbReference type="InterPro" id="IPR036396">
    <property type="entry name" value="Cyt_P450_sf"/>
</dbReference>
<evidence type="ECO:0000256" key="4">
    <source>
        <dbReference type="ARBA" id="ARBA00023002"/>
    </source>
</evidence>
<dbReference type="CDD" id="cd11029">
    <property type="entry name" value="CYP107-like"/>
    <property type="match status" value="1"/>
</dbReference>
<accession>A0A7W9PZL6</accession>
<keyword evidence="6 7" id="KW-0503">Monooxygenase</keyword>
<evidence type="ECO:0000256" key="2">
    <source>
        <dbReference type="ARBA" id="ARBA00022617"/>
    </source>
</evidence>
<evidence type="ECO:0000256" key="7">
    <source>
        <dbReference type="RuleBase" id="RU000461"/>
    </source>
</evidence>
<dbReference type="GO" id="GO:0016705">
    <property type="term" value="F:oxidoreductase activity, acting on paired donors, with incorporation or reduction of molecular oxygen"/>
    <property type="evidence" value="ECO:0007669"/>
    <property type="project" value="InterPro"/>
</dbReference>
<dbReference type="Gene3D" id="1.10.630.10">
    <property type="entry name" value="Cytochrome P450"/>
    <property type="match status" value="1"/>
</dbReference>
<dbReference type="GO" id="GO:0005506">
    <property type="term" value="F:iron ion binding"/>
    <property type="evidence" value="ECO:0007669"/>
    <property type="project" value="InterPro"/>
</dbReference>
<dbReference type="PANTHER" id="PTHR46696">
    <property type="entry name" value="P450, PUTATIVE (EUROFUNG)-RELATED"/>
    <property type="match status" value="1"/>
</dbReference>
<dbReference type="InterPro" id="IPR002397">
    <property type="entry name" value="Cyt_P450_B"/>
</dbReference>
<dbReference type="InterPro" id="IPR001128">
    <property type="entry name" value="Cyt_P450"/>
</dbReference>
<dbReference type="PANTHER" id="PTHR46696:SF1">
    <property type="entry name" value="CYTOCHROME P450 YJIB-RELATED"/>
    <property type="match status" value="1"/>
</dbReference>
<organism evidence="8 9">
    <name type="scientific">Streptomyces echinatus</name>
    <dbReference type="NCBI Taxonomy" id="67293"/>
    <lineage>
        <taxon>Bacteria</taxon>
        <taxon>Bacillati</taxon>
        <taxon>Actinomycetota</taxon>
        <taxon>Actinomycetes</taxon>
        <taxon>Kitasatosporales</taxon>
        <taxon>Streptomycetaceae</taxon>
        <taxon>Streptomyces</taxon>
    </lineage>
</organism>
<dbReference type="FunFam" id="1.10.630.10:FF:000018">
    <property type="entry name" value="Cytochrome P450 monooxygenase"/>
    <property type="match status" value="1"/>
</dbReference>
<comment type="caution">
    <text evidence="8">The sequence shown here is derived from an EMBL/GenBank/DDBJ whole genome shotgun (WGS) entry which is preliminary data.</text>
</comment>
<dbReference type="PRINTS" id="PR00359">
    <property type="entry name" value="BP450"/>
</dbReference>
<dbReference type="PROSITE" id="PS00086">
    <property type="entry name" value="CYTOCHROME_P450"/>
    <property type="match status" value="1"/>
</dbReference>
<reference evidence="8 9" key="1">
    <citation type="submission" date="2020-08" db="EMBL/GenBank/DDBJ databases">
        <title>Genomic Encyclopedia of Type Strains, Phase III (KMG-III): the genomes of soil and plant-associated and newly described type strains.</title>
        <authorList>
            <person name="Whitman W."/>
        </authorList>
    </citation>
    <scope>NUCLEOTIDE SEQUENCE [LARGE SCALE GENOMIC DNA]</scope>
    <source>
        <strain evidence="8 9">CECT 3313</strain>
    </source>
</reference>
<keyword evidence="4 7" id="KW-0560">Oxidoreductase</keyword>
<dbReference type="Pfam" id="PF00067">
    <property type="entry name" value="p450"/>
    <property type="match status" value="1"/>
</dbReference>
<dbReference type="RefSeq" id="WP_184971790.1">
    <property type="nucleotide sequence ID" value="NZ_BAAAWF010000049.1"/>
</dbReference>
<dbReference type="InterPro" id="IPR017972">
    <property type="entry name" value="Cyt_P450_CS"/>
</dbReference>
<dbReference type="SUPFAM" id="SSF48264">
    <property type="entry name" value="Cytochrome P450"/>
    <property type="match status" value="1"/>
</dbReference>
<evidence type="ECO:0000313" key="8">
    <source>
        <dbReference type="EMBL" id="MBB5930896.1"/>
    </source>
</evidence>
<dbReference type="Proteomes" id="UP000585836">
    <property type="component" value="Unassembled WGS sequence"/>
</dbReference>
<sequence>MHGTPSADTELFGDAYMQDPYSVYARLRAAGPAHRATTPNGLPVWVVTDYDEVRAALTDERLSKDADRMRALAERKLASVKGPSSAPETLAANMLNSDPPDHTRLRKLVVKAFTTRRVEQLRSRIAGIADELLDGLETLGKDGEPVDLVDDFTFPLPIAVICELLGIPLAERETFREWSKALVGSGPPEAARHASMAMGGYLMQVIAAKRAQPADDLLSDLIQVSDDGDRLDRLEVVSMVMLLLVAGHETTVNLIGNGILALLRHDDQRAALRADPGLARGAVEELLRYDGPAPMATMRFTTAALEIGNVSVPAGEIVFLGLAAANRDGRRFDRPDELDITRPVGGHLGFGFGIHHCVGAPLARLEAEIAIGKFLERFPEARLAVEPDALKWRSSVIMRGLEKLPVFCAAPDNPTT</sequence>